<dbReference type="RefSeq" id="WP_033673795.1">
    <property type="nucleotide sequence ID" value="NZ_JOTM01000004.1"/>
</dbReference>
<dbReference type="EMBL" id="JOTM01000004">
    <property type="protein sequence ID" value="KEK24783.1"/>
    <property type="molecule type" value="Genomic_DNA"/>
</dbReference>
<dbReference type="eggNOG" id="ENOG503386N">
    <property type="taxonomic scope" value="Bacteria"/>
</dbReference>
<dbReference type="AlphaFoldDB" id="A0A073KQV9"/>
<dbReference type="Proteomes" id="UP000027778">
    <property type="component" value="Unassembled WGS sequence"/>
</dbReference>
<accession>A0A073KQV9</accession>
<feature type="region of interest" description="Disordered" evidence="1">
    <location>
        <begin position="67"/>
        <end position="87"/>
    </location>
</feature>
<evidence type="ECO:0000313" key="2">
    <source>
        <dbReference type="EMBL" id="KEK24783.1"/>
    </source>
</evidence>
<sequence>MKDKNKGSTEGKPLLYIGRAGSNNISRHMQQIIITKLEKHSEQEEIHSSQNIVSHVKEQDVVNEPDIINEPEHIEQEEQPSTMPQNKSFKEMNNEEKIQFLLNRPHYIPKVRCRIKTETVSYLGSIVSSQDGFVLIMPPNGMKDIRLPIQDIISIHMLGF</sequence>
<protein>
    <recommendedName>
        <fullName evidence="4">Spore coat protein CotO</fullName>
    </recommendedName>
</protein>
<dbReference type="Pfam" id="PF14153">
    <property type="entry name" value="Spore_coat_CotO"/>
    <property type="match status" value="1"/>
</dbReference>
<evidence type="ECO:0008006" key="4">
    <source>
        <dbReference type="Google" id="ProtNLM"/>
    </source>
</evidence>
<proteinExistence type="predicted"/>
<reference evidence="2 3" key="1">
    <citation type="submission" date="2014-06" db="EMBL/GenBank/DDBJ databases">
        <title>Draft genome sequence of Bacillus gaemokensis JCM 15801 (MCCC 1A00707).</title>
        <authorList>
            <person name="Lai Q."/>
            <person name="Liu Y."/>
            <person name="Shao Z."/>
        </authorList>
    </citation>
    <scope>NUCLEOTIDE SEQUENCE [LARGE SCALE GENOMIC DNA]</scope>
    <source>
        <strain evidence="2 3">JCM 15801</strain>
    </source>
</reference>
<organism evidence="2 3">
    <name type="scientific">Bacillus gaemokensis</name>
    <dbReference type="NCBI Taxonomy" id="574375"/>
    <lineage>
        <taxon>Bacteria</taxon>
        <taxon>Bacillati</taxon>
        <taxon>Bacillota</taxon>
        <taxon>Bacilli</taxon>
        <taxon>Bacillales</taxon>
        <taxon>Bacillaceae</taxon>
        <taxon>Bacillus</taxon>
        <taxon>Bacillus cereus group</taxon>
    </lineage>
</organism>
<dbReference type="InterPro" id="IPR025439">
    <property type="entry name" value="Spore_coat_CotO"/>
</dbReference>
<dbReference type="STRING" id="574375.AZF08_12120"/>
<evidence type="ECO:0000313" key="3">
    <source>
        <dbReference type="Proteomes" id="UP000027778"/>
    </source>
</evidence>
<gene>
    <name evidence="2" type="ORF">BAGA_21095</name>
</gene>
<name>A0A073KQV9_9BACI</name>
<keyword evidence="3" id="KW-1185">Reference proteome</keyword>
<comment type="caution">
    <text evidence="2">The sequence shown here is derived from an EMBL/GenBank/DDBJ whole genome shotgun (WGS) entry which is preliminary data.</text>
</comment>
<evidence type="ECO:0000256" key="1">
    <source>
        <dbReference type="SAM" id="MobiDB-lite"/>
    </source>
</evidence>